<sequence>MSCKLAITSISLGRGTAGHDFAHKMSMAQQNGIEGVELFHEDLLVIAQSLPGGATKSNELEAARIIYSICQQRSIKVICLQPFWHYEGLADRCKHLEHIEKLNFWFLLAKALGTDMIQIPSSFLPATELSNDHQLAVDDLRKVADLGLAQTPPIRFVYEALAWGTRINTWEQSWEMVQMVDRPNFGLCLDTFNIAARVWADPTMKGCRTEDADDALELSLARMVQTVDVARVFCVQVVDAEKLTEPLLPGHEFHDDSQPPLMSWSRNCRLFYGERDKGAFLPIRRLSEIIFDGLGYEGWVSMELFHRRMADSEFDVPEQLATRAAVAWKKLIRDVHVKASPTSTTTCHDSLNRMAHRLRSIVPALAKLVRFNKTGTCKSALA</sequence>
<organism evidence="1 2">
    <name type="scientific">Lecanicillium saksenae</name>
    <dbReference type="NCBI Taxonomy" id="468837"/>
    <lineage>
        <taxon>Eukaryota</taxon>
        <taxon>Fungi</taxon>
        <taxon>Dikarya</taxon>
        <taxon>Ascomycota</taxon>
        <taxon>Pezizomycotina</taxon>
        <taxon>Sordariomycetes</taxon>
        <taxon>Hypocreomycetidae</taxon>
        <taxon>Hypocreales</taxon>
        <taxon>Cordycipitaceae</taxon>
        <taxon>Lecanicillium</taxon>
    </lineage>
</organism>
<reference evidence="1" key="1">
    <citation type="submission" date="2022-07" db="EMBL/GenBank/DDBJ databases">
        <title>Genome Sequence of Lecanicillium saksenae.</title>
        <authorList>
            <person name="Buettner E."/>
        </authorList>
    </citation>
    <scope>NUCLEOTIDE SEQUENCE</scope>
    <source>
        <strain evidence="1">VT-O1</strain>
    </source>
</reference>
<dbReference type="Proteomes" id="UP001148737">
    <property type="component" value="Unassembled WGS sequence"/>
</dbReference>
<gene>
    <name evidence="1" type="ORF">NLG97_g4984</name>
</gene>
<evidence type="ECO:0000313" key="2">
    <source>
        <dbReference type="Proteomes" id="UP001148737"/>
    </source>
</evidence>
<dbReference type="EMBL" id="JANAKD010000528">
    <property type="protein sequence ID" value="KAJ3493050.1"/>
    <property type="molecule type" value="Genomic_DNA"/>
</dbReference>
<keyword evidence="2" id="KW-1185">Reference proteome</keyword>
<name>A0ACC1QUX9_9HYPO</name>
<accession>A0ACC1QUX9</accession>
<proteinExistence type="predicted"/>
<comment type="caution">
    <text evidence="1">The sequence shown here is derived from an EMBL/GenBank/DDBJ whole genome shotgun (WGS) entry which is preliminary data.</text>
</comment>
<protein>
    <submittedName>
        <fullName evidence="1">Uncharacterized protein</fullName>
    </submittedName>
</protein>
<evidence type="ECO:0000313" key="1">
    <source>
        <dbReference type="EMBL" id="KAJ3493050.1"/>
    </source>
</evidence>